<dbReference type="EMBL" id="CP008884">
    <property type="protein sequence ID" value="AIF45982.1"/>
    <property type="molecule type" value="Genomic_DNA"/>
</dbReference>
<accession>A0A075JWX3</accession>
<name>A0A075JWX3_9GAMM</name>
<dbReference type="Proteomes" id="UP000027987">
    <property type="component" value="Chromosome"/>
</dbReference>
<dbReference type="HOGENOM" id="CLU_2232305_0_0_6"/>
<protein>
    <submittedName>
        <fullName evidence="1">Uncharacterized protein</fullName>
    </submittedName>
</protein>
<sequence>MTGTIVISSTQSADVRTIDFSQIVEEIRSRIEDPLLIAKLLDAVDGGGINMILADGLNARELVAFERALEAFGLNLGAQDHGLASFIRNVCEQIKVDRRLDSAGR</sequence>
<gene>
    <name evidence="1" type="ORF">HY57_01220</name>
</gene>
<dbReference type="KEGG" id="dja:HY57_01220"/>
<dbReference type="PATRIC" id="fig|1217721.7.peg.256"/>
<keyword evidence="2" id="KW-1185">Reference proteome</keyword>
<dbReference type="AlphaFoldDB" id="A0A075JWX3"/>
<dbReference type="RefSeq" id="WP_038579189.1">
    <property type="nucleotide sequence ID" value="NZ_CP008884.1"/>
</dbReference>
<evidence type="ECO:0000313" key="2">
    <source>
        <dbReference type="Proteomes" id="UP000027987"/>
    </source>
</evidence>
<reference evidence="1 2" key="1">
    <citation type="submission" date="2014-07" db="EMBL/GenBank/DDBJ databases">
        <title>Complete Genome Sequence of Dyella japonica Strain A8 Isolated from Malaysian Tropical Soil.</title>
        <authorList>
            <person name="Hui R.K.H."/>
            <person name="Chen J.-W."/>
            <person name="Chan K.-G."/>
            <person name="Leung F.C.C."/>
        </authorList>
    </citation>
    <scope>NUCLEOTIDE SEQUENCE [LARGE SCALE GENOMIC DNA]</scope>
    <source>
        <strain evidence="1 2">A8</strain>
    </source>
</reference>
<proteinExistence type="predicted"/>
<evidence type="ECO:0000313" key="1">
    <source>
        <dbReference type="EMBL" id="AIF45982.1"/>
    </source>
</evidence>
<organism evidence="1 2">
    <name type="scientific">Dyella japonica A8</name>
    <dbReference type="NCBI Taxonomy" id="1217721"/>
    <lineage>
        <taxon>Bacteria</taxon>
        <taxon>Pseudomonadati</taxon>
        <taxon>Pseudomonadota</taxon>
        <taxon>Gammaproteobacteria</taxon>
        <taxon>Lysobacterales</taxon>
        <taxon>Rhodanobacteraceae</taxon>
        <taxon>Dyella</taxon>
    </lineage>
</organism>
<dbReference type="STRING" id="1217721.HY57_01220"/>